<evidence type="ECO:0000259" key="3">
    <source>
        <dbReference type="PROSITE" id="PS51462"/>
    </source>
</evidence>
<dbReference type="InterPro" id="IPR015797">
    <property type="entry name" value="NUDIX_hydrolase-like_dom_sf"/>
</dbReference>
<keyword evidence="4" id="KW-0614">Plasmid</keyword>
<dbReference type="OrthoDB" id="9761969at2"/>
<dbReference type="EMBL" id="CP029357">
    <property type="protein sequence ID" value="AWK89463.1"/>
    <property type="molecule type" value="Genomic_DNA"/>
</dbReference>
<dbReference type="PANTHER" id="PTHR43046:SF14">
    <property type="entry name" value="MUTT_NUDIX FAMILY PROTEIN"/>
    <property type="match status" value="1"/>
</dbReference>
<keyword evidence="2" id="KW-0378">Hydrolase</keyword>
<dbReference type="PROSITE" id="PS00893">
    <property type="entry name" value="NUDIX_BOX"/>
    <property type="match status" value="1"/>
</dbReference>
<dbReference type="AlphaFoldDB" id="A0A2S2CY71"/>
<dbReference type="KEGG" id="azz:DEW08_25910"/>
<keyword evidence="5" id="KW-1185">Reference proteome</keyword>
<proteinExistence type="predicted"/>
<geneLocation type="plasmid" evidence="4 5">
    <name>unnamed2</name>
</geneLocation>
<evidence type="ECO:0000313" key="4">
    <source>
        <dbReference type="EMBL" id="AWK89463.1"/>
    </source>
</evidence>
<accession>A0A2S2CY71</accession>
<dbReference type="GO" id="GO:0016787">
    <property type="term" value="F:hydrolase activity"/>
    <property type="evidence" value="ECO:0007669"/>
    <property type="project" value="UniProtKB-KW"/>
</dbReference>
<dbReference type="PANTHER" id="PTHR43046">
    <property type="entry name" value="GDP-MANNOSE MANNOSYL HYDROLASE"/>
    <property type="match status" value="1"/>
</dbReference>
<dbReference type="SUPFAM" id="SSF55811">
    <property type="entry name" value="Nudix"/>
    <property type="match status" value="1"/>
</dbReference>
<dbReference type="Gene3D" id="3.90.79.10">
    <property type="entry name" value="Nucleoside Triphosphate Pyrophosphohydrolase"/>
    <property type="match status" value="1"/>
</dbReference>
<dbReference type="InterPro" id="IPR020084">
    <property type="entry name" value="NUDIX_hydrolase_CS"/>
</dbReference>
<dbReference type="PROSITE" id="PS51462">
    <property type="entry name" value="NUDIX"/>
    <property type="match status" value="1"/>
</dbReference>
<comment type="cofactor">
    <cofactor evidence="1">
        <name>Mg(2+)</name>
        <dbReference type="ChEBI" id="CHEBI:18420"/>
    </cofactor>
</comment>
<dbReference type="Pfam" id="PF00293">
    <property type="entry name" value="NUDIX"/>
    <property type="match status" value="1"/>
</dbReference>
<dbReference type="RefSeq" id="WP_109332775.1">
    <property type="nucleotide sequence ID" value="NZ_CP029357.1"/>
</dbReference>
<reference evidence="5" key="1">
    <citation type="submission" date="2018-05" db="EMBL/GenBank/DDBJ databases">
        <title>Azospirillum thermophila sp. nov., a novel isolated from hot spring.</title>
        <authorList>
            <person name="Zhao Z."/>
        </authorList>
    </citation>
    <scope>NUCLEOTIDE SEQUENCE [LARGE SCALE GENOMIC DNA]</scope>
    <source>
        <strain evidence="5">CFH 70021</strain>
        <plasmid evidence="5">unnamed2</plasmid>
    </source>
</reference>
<evidence type="ECO:0000256" key="1">
    <source>
        <dbReference type="ARBA" id="ARBA00001946"/>
    </source>
</evidence>
<organism evidence="4 5">
    <name type="scientific">Azospirillum thermophilum</name>
    <dbReference type="NCBI Taxonomy" id="2202148"/>
    <lineage>
        <taxon>Bacteria</taxon>
        <taxon>Pseudomonadati</taxon>
        <taxon>Pseudomonadota</taxon>
        <taxon>Alphaproteobacteria</taxon>
        <taxon>Rhodospirillales</taxon>
        <taxon>Azospirillaceae</taxon>
        <taxon>Azospirillum</taxon>
    </lineage>
</organism>
<sequence length="150" mass="16718">MGIREPRVGCGAAVLSGRRILLLRRRKDPEAGCWGLLGGKVDWMEPVEQAAIREAREEMGIVIRPDRLLCVVDHIEPDKGEPWTGEHWVAPVYLVTDFEGEPRIREPDKHSDWGWFALDALPDDLTVAVRFAVRALGHTPPVTTGRPAAP</sequence>
<dbReference type="Proteomes" id="UP000245629">
    <property type="component" value="Plasmid unnamed2"/>
</dbReference>
<evidence type="ECO:0000256" key="2">
    <source>
        <dbReference type="ARBA" id="ARBA00022801"/>
    </source>
</evidence>
<dbReference type="InterPro" id="IPR000086">
    <property type="entry name" value="NUDIX_hydrolase_dom"/>
</dbReference>
<gene>
    <name evidence="4" type="ORF">DEW08_25910</name>
</gene>
<name>A0A2S2CY71_9PROT</name>
<protein>
    <submittedName>
        <fullName evidence="4">ADP-ribose pyrophosphatase</fullName>
    </submittedName>
</protein>
<feature type="domain" description="Nudix hydrolase" evidence="3">
    <location>
        <begin position="5"/>
        <end position="139"/>
    </location>
</feature>
<evidence type="ECO:0000313" key="5">
    <source>
        <dbReference type="Proteomes" id="UP000245629"/>
    </source>
</evidence>